<evidence type="ECO:0000256" key="1">
    <source>
        <dbReference type="SAM" id="SignalP"/>
    </source>
</evidence>
<name>A0A178INW4_9BACT</name>
<evidence type="ECO:0000313" key="4">
    <source>
        <dbReference type="Proteomes" id="UP000078486"/>
    </source>
</evidence>
<dbReference type="Pfam" id="PF13088">
    <property type="entry name" value="BNR_2"/>
    <property type="match status" value="1"/>
</dbReference>
<keyword evidence="1" id="KW-0732">Signal</keyword>
<feature type="domain" description="Sialidase" evidence="2">
    <location>
        <begin position="72"/>
        <end position="359"/>
    </location>
</feature>
<organism evidence="3 4">
    <name type="scientific">Termitidicoccus mucosus</name>
    <dbReference type="NCBI Taxonomy" id="1184151"/>
    <lineage>
        <taxon>Bacteria</taxon>
        <taxon>Pseudomonadati</taxon>
        <taxon>Verrucomicrobiota</taxon>
        <taxon>Opitutia</taxon>
        <taxon>Opitutales</taxon>
        <taxon>Opitutaceae</taxon>
        <taxon>Termitidicoccus</taxon>
    </lineage>
</organism>
<dbReference type="Gene3D" id="2.120.10.10">
    <property type="match status" value="2"/>
</dbReference>
<protein>
    <recommendedName>
        <fullName evidence="2">Sialidase domain-containing protein</fullName>
    </recommendedName>
</protein>
<evidence type="ECO:0000313" key="3">
    <source>
        <dbReference type="EMBL" id="OAM90915.1"/>
    </source>
</evidence>
<keyword evidence="4" id="KW-1185">Reference proteome</keyword>
<dbReference type="CDD" id="cd15482">
    <property type="entry name" value="Sialidase_non-viral"/>
    <property type="match status" value="1"/>
</dbReference>
<feature type="signal peptide" evidence="1">
    <location>
        <begin position="1"/>
        <end position="20"/>
    </location>
</feature>
<dbReference type="EMBL" id="LRRQ01000044">
    <property type="protein sequence ID" value="OAM90915.1"/>
    <property type="molecule type" value="Genomic_DNA"/>
</dbReference>
<dbReference type="SUPFAM" id="SSF50939">
    <property type="entry name" value="Sialidases"/>
    <property type="match status" value="1"/>
</dbReference>
<dbReference type="InterPro" id="IPR011040">
    <property type="entry name" value="Sialidase"/>
</dbReference>
<sequence length="391" mass="42436">MRFPRLVCFLFPLAATLAHGASTESPAAQPGIVLSEPIFTGIPYPQSKPGKPGGPVQAQSHSSTIVETKSGLVAAWFGGTKEGNPDVGIWLSRQAGGKWTPPVEVANGAETEDPRVNCLNPVLFQVPDGPLLLFYRTGKWWPYVKRSTDDGVTWSKPERLYNGNFGPIKNKPVLLPDGSILSPASTEFSGWPAPGATGWDSRMWRVQFERLVLTGNRAAIKATQWQVIGPVNDGAIDAIQPSILLHPGNRLQALGRTAQGGIFQIWSDDGGRTWGEMTLTGLPNPNSGTDAVTLKDGRHLLVYNHTGQRPEGKNGPRSPLNVAVSADGKNWKGALVLENQPGEFSYPAVIQTADGLVHITYTYRRQHIRHVVVDPAKLVLRDMGDGKWPEQ</sequence>
<proteinExistence type="predicted"/>
<feature type="chain" id="PRO_5008089189" description="Sialidase domain-containing protein" evidence="1">
    <location>
        <begin position="21"/>
        <end position="391"/>
    </location>
</feature>
<dbReference type="STRING" id="1184151.AW736_00195"/>
<dbReference type="RefSeq" id="WP_068768305.1">
    <property type="nucleotide sequence ID" value="NZ_CP109796.1"/>
</dbReference>
<dbReference type="InterPro" id="IPR036278">
    <property type="entry name" value="Sialidase_sf"/>
</dbReference>
<dbReference type="OrthoDB" id="41724at2"/>
<dbReference type="Proteomes" id="UP000078486">
    <property type="component" value="Unassembled WGS sequence"/>
</dbReference>
<accession>A0A178INW4</accession>
<evidence type="ECO:0000259" key="2">
    <source>
        <dbReference type="Pfam" id="PF13088"/>
    </source>
</evidence>
<dbReference type="AlphaFoldDB" id="A0A178INW4"/>
<comment type="caution">
    <text evidence="3">The sequence shown here is derived from an EMBL/GenBank/DDBJ whole genome shotgun (WGS) entry which is preliminary data.</text>
</comment>
<dbReference type="PANTHER" id="PTHR43752:SF2">
    <property type="entry name" value="BNR_ASP-BOX REPEAT FAMILY PROTEIN"/>
    <property type="match status" value="1"/>
</dbReference>
<dbReference type="PANTHER" id="PTHR43752">
    <property type="entry name" value="BNR/ASP-BOX REPEAT FAMILY PROTEIN"/>
    <property type="match status" value="1"/>
</dbReference>
<reference evidence="3 4" key="1">
    <citation type="submission" date="2016-01" db="EMBL/GenBank/DDBJ databases">
        <title>High potential of lignocellulose degradation of a new Verrucomicrobia species.</title>
        <authorList>
            <person name="Wang Y."/>
            <person name="Shi Y."/>
            <person name="Qiu Z."/>
            <person name="Liu S."/>
            <person name="Yang H."/>
        </authorList>
    </citation>
    <scope>NUCLEOTIDE SEQUENCE [LARGE SCALE GENOMIC DNA]</scope>
    <source>
        <strain evidence="3 4">TSB47</strain>
    </source>
</reference>
<gene>
    <name evidence="3" type="ORF">AW736_00195</name>
</gene>